<dbReference type="FunFam" id="1.10.8.270:FF:000016">
    <property type="entry name" value="TBC1 domain family member 2A"/>
    <property type="match status" value="1"/>
</dbReference>
<keyword evidence="5" id="KW-1185">Reference proteome</keyword>
<dbReference type="GO" id="GO:0005096">
    <property type="term" value="F:GTPase activator activity"/>
    <property type="evidence" value="ECO:0007669"/>
    <property type="project" value="UniProtKB-KW"/>
</dbReference>
<dbReference type="InterPro" id="IPR050302">
    <property type="entry name" value="Rab_GAP_TBC_domain"/>
</dbReference>
<protein>
    <recommendedName>
        <fullName evidence="3">Rab-GAP TBC domain-containing protein</fullName>
    </recommendedName>
</protein>
<dbReference type="EMBL" id="CAJZBQ010000058">
    <property type="protein sequence ID" value="CAG9334274.1"/>
    <property type="molecule type" value="Genomic_DNA"/>
</dbReference>
<evidence type="ECO:0000313" key="4">
    <source>
        <dbReference type="EMBL" id="CAG9334274.1"/>
    </source>
</evidence>
<dbReference type="AlphaFoldDB" id="A0AAU9K9D5"/>
<evidence type="ECO:0000259" key="3">
    <source>
        <dbReference type="PROSITE" id="PS50086"/>
    </source>
</evidence>
<dbReference type="PANTHER" id="PTHR47219">
    <property type="entry name" value="RAB GTPASE-ACTIVATING PROTEIN 1-LIKE"/>
    <property type="match status" value="1"/>
</dbReference>
<evidence type="ECO:0000313" key="5">
    <source>
        <dbReference type="Proteomes" id="UP001162131"/>
    </source>
</evidence>
<dbReference type="GO" id="GO:0031267">
    <property type="term" value="F:small GTPase binding"/>
    <property type="evidence" value="ECO:0007669"/>
    <property type="project" value="TreeGrafter"/>
</dbReference>
<dbReference type="SMART" id="SM00164">
    <property type="entry name" value="TBC"/>
    <property type="match status" value="1"/>
</dbReference>
<proteinExistence type="predicted"/>
<comment type="caution">
    <text evidence="4">The sequence shown here is derived from an EMBL/GenBank/DDBJ whole genome shotgun (WGS) entry which is preliminary data.</text>
</comment>
<reference evidence="4" key="1">
    <citation type="submission" date="2021-09" db="EMBL/GenBank/DDBJ databases">
        <authorList>
            <consortium name="AG Swart"/>
            <person name="Singh M."/>
            <person name="Singh A."/>
            <person name="Seah K."/>
            <person name="Emmerich C."/>
        </authorList>
    </citation>
    <scope>NUCLEOTIDE SEQUENCE</scope>
    <source>
        <strain evidence="4">ATCC30299</strain>
    </source>
</reference>
<name>A0AAU9K9D5_9CILI</name>
<evidence type="ECO:0000256" key="2">
    <source>
        <dbReference type="ARBA" id="ARBA00023054"/>
    </source>
</evidence>
<dbReference type="Pfam" id="PF00566">
    <property type="entry name" value="RabGAP-TBC"/>
    <property type="match status" value="1"/>
</dbReference>
<dbReference type="Gene3D" id="1.10.10.750">
    <property type="entry name" value="Ypt/Rab-GAP domain of gyp1p, domain 1"/>
    <property type="match status" value="1"/>
</dbReference>
<dbReference type="InterPro" id="IPR035969">
    <property type="entry name" value="Rab-GAP_TBC_sf"/>
</dbReference>
<gene>
    <name evidence="4" type="ORF">BSTOLATCC_MIC60893</name>
</gene>
<dbReference type="Gene3D" id="1.10.472.80">
    <property type="entry name" value="Ypt/Rab-GAP domain of gyp1p, domain 3"/>
    <property type="match status" value="1"/>
</dbReference>
<dbReference type="Gene3D" id="1.10.8.270">
    <property type="entry name" value="putative rabgap domain of human tbc1 domain family member 14 like domains"/>
    <property type="match status" value="1"/>
</dbReference>
<dbReference type="SUPFAM" id="SSF47923">
    <property type="entry name" value="Ypt/Rab-GAP domain of gyp1p"/>
    <property type="match status" value="2"/>
</dbReference>
<feature type="domain" description="Rab-GAP TBC" evidence="3">
    <location>
        <begin position="60"/>
        <end position="248"/>
    </location>
</feature>
<keyword evidence="1" id="KW-0343">GTPase activation</keyword>
<dbReference type="FunFam" id="1.10.10.750:FF:000003">
    <property type="entry name" value="GTPase activating protein (Evi5)"/>
    <property type="match status" value="1"/>
</dbReference>
<dbReference type="PROSITE" id="PS50086">
    <property type="entry name" value="TBC_RABGAP"/>
    <property type="match status" value="1"/>
</dbReference>
<dbReference type="Proteomes" id="UP001162131">
    <property type="component" value="Unassembled WGS sequence"/>
</dbReference>
<dbReference type="PANTHER" id="PTHR47219:SF9">
    <property type="entry name" value="GTPASE ACTIVATING PROTEIN AND CENTROSOME-ASSOCIATED, ISOFORM B"/>
    <property type="match status" value="1"/>
</dbReference>
<accession>A0AAU9K9D5</accession>
<organism evidence="4 5">
    <name type="scientific">Blepharisma stoltei</name>
    <dbReference type="NCBI Taxonomy" id="1481888"/>
    <lineage>
        <taxon>Eukaryota</taxon>
        <taxon>Sar</taxon>
        <taxon>Alveolata</taxon>
        <taxon>Ciliophora</taxon>
        <taxon>Postciliodesmatophora</taxon>
        <taxon>Heterotrichea</taxon>
        <taxon>Heterotrichida</taxon>
        <taxon>Blepharismidae</taxon>
        <taxon>Blepharisma</taxon>
    </lineage>
</organism>
<evidence type="ECO:0000256" key="1">
    <source>
        <dbReference type="ARBA" id="ARBA00022468"/>
    </source>
</evidence>
<keyword evidence="2" id="KW-0175">Coiled coil</keyword>
<dbReference type="InterPro" id="IPR000195">
    <property type="entry name" value="Rab-GAP-TBC_dom"/>
</dbReference>
<sequence length="328" mass="38930">MTDNSVLNKYGFFCNSLPQLTHLQLHQENARIEKWAKMLRNWQRYSTSKHKKLKSRIRKGIPSCFRGYVWYLISGSESFKSKYPADHYQSLLQNECSRVVVNAIALDLSRTYPSHIKFKGEEGRESLNRLLKAYSVFDQEVGYTQGMSYIAALFLIFLSEESSFWLFATVMREYHLREFFIRNMPGIHESFYVMNGLVRHNLPAIWKHFKNISVSPSMYATHWFMTGFNVNFSIEISLRVWDCFLLEGQKIFFRAGLAMLKIHSKEICESQFEEMMLMNKTLGEKTDANELMRTAFSFYLTRKLIDRLKTDYSHNPKRKYLNWERIDH</sequence>